<dbReference type="HOGENOM" id="CLU_477327_0_0_1"/>
<evidence type="ECO:0000313" key="3">
    <source>
        <dbReference type="Proteomes" id="UP000006352"/>
    </source>
</evidence>
<sequence length="521" mass="57862">MTVSIQIRPHSDSLDMHGEPDKSTAYSLSGDISISLSSSSSFFERRKTVKLLLQSLVIELEGQCELITPETGYSPYRICCFSKELVTSEPIELCNEGHEDANVPCVWSVAFNLVVPGWLPATCEFGNCDYGVAGTRYALYATARFLNGDEGSSRSWFSSCCAPFRSRSRVISALRCDVSVNRFISSVSEDPLSSTSSRPTLDYTICADDQIKDSTMTIPFSVISKVRATVSVPDYTDMTDSSFPVCLRLRTNGLEEAECKRLRVTDFAIDMEQVELYRTAPASTYETKYPFPPASEQPPRRPLRSPHPMQAIYEVGLGPAAPSNRVFSHSFSLLPQEASGRYALSGDGYIFSEDNNPERSISWYAIRTRIPVEHELPGMRRLRPSGQSPLFNVVHRIRIRVTCTYDLTDGPEPKRATEQLCFEIPIRFARFRSAHPLALTPTALSWLSGHSPTCSLESLSSVSLESAGITTPVTSSPYAQTLPAYSQLFDMNGDRKIDYSVPLPVYTPTSPSFPWSPPDIF</sequence>
<reference evidence="2 3" key="1">
    <citation type="journal article" date="2012" name="Appl. Environ. Microbiol.">
        <title>Short-read sequencing for genomic analysis of the brown rot fungus Fibroporia radiculosa.</title>
        <authorList>
            <person name="Tang J.D."/>
            <person name="Perkins A.D."/>
            <person name="Sonstegard T.S."/>
            <person name="Schroeder S.G."/>
            <person name="Burgess S.C."/>
            <person name="Diehl S.V."/>
        </authorList>
    </citation>
    <scope>NUCLEOTIDE SEQUENCE [LARGE SCALE GENOMIC DNA]</scope>
    <source>
        <strain evidence="2 3">TFFH 294</strain>
    </source>
</reference>
<evidence type="ECO:0008006" key="4">
    <source>
        <dbReference type="Google" id="ProtNLM"/>
    </source>
</evidence>
<accession>J4GT12</accession>
<dbReference type="RefSeq" id="XP_012183698.1">
    <property type="nucleotide sequence ID" value="XM_012328308.1"/>
</dbReference>
<proteinExistence type="predicted"/>
<name>J4GT12_9APHY</name>
<dbReference type="Proteomes" id="UP000006352">
    <property type="component" value="Unassembled WGS sequence"/>
</dbReference>
<evidence type="ECO:0000256" key="1">
    <source>
        <dbReference type="SAM" id="MobiDB-lite"/>
    </source>
</evidence>
<gene>
    <name evidence="2" type="ORF">FIBRA_06592</name>
</gene>
<dbReference type="EMBL" id="HE797156">
    <property type="protein sequence ID" value="CCM04415.1"/>
    <property type="molecule type" value="Genomic_DNA"/>
</dbReference>
<evidence type="ECO:0000313" key="2">
    <source>
        <dbReference type="EMBL" id="CCM04415.1"/>
    </source>
</evidence>
<organism evidence="2 3">
    <name type="scientific">Fibroporia radiculosa</name>
    <dbReference type="NCBI Taxonomy" id="599839"/>
    <lineage>
        <taxon>Eukaryota</taxon>
        <taxon>Fungi</taxon>
        <taxon>Dikarya</taxon>
        <taxon>Basidiomycota</taxon>
        <taxon>Agaricomycotina</taxon>
        <taxon>Agaricomycetes</taxon>
        <taxon>Polyporales</taxon>
        <taxon>Fibroporiaceae</taxon>
        <taxon>Fibroporia</taxon>
    </lineage>
</organism>
<dbReference type="OrthoDB" id="1638493at2759"/>
<dbReference type="GeneID" id="24099326"/>
<feature type="region of interest" description="Disordered" evidence="1">
    <location>
        <begin position="1"/>
        <end position="22"/>
    </location>
</feature>
<protein>
    <recommendedName>
        <fullName evidence="4">Arrestin-like N-terminal domain-containing protein</fullName>
    </recommendedName>
</protein>
<dbReference type="STRING" id="599839.J4GT12"/>
<keyword evidence="3" id="KW-1185">Reference proteome</keyword>
<dbReference type="AlphaFoldDB" id="J4GT12"/>
<feature type="compositionally biased region" description="Basic and acidic residues" evidence="1">
    <location>
        <begin position="9"/>
        <end position="22"/>
    </location>
</feature>
<dbReference type="InParanoid" id="J4GT12"/>